<dbReference type="InterPro" id="IPR001278">
    <property type="entry name" value="Arg-tRNA-ligase"/>
</dbReference>
<dbReference type="SUPFAM" id="SSF55190">
    <property type="entry name" value="Arginyl-tRNA synthetase (ArgRS), N-terminal 'additional' domain"/>
    <property type="match status" value="1"/>
</dbReference>
<dbReference type="AlphaFoldDB" id="A0A7X2Z1X5"/>
<dbReference type="Pfam" id="PF00750">
    <property type="entry name" value="tRNA-synt_1d"/>
    <property type="match status" value="1"/>
</dbReference>
<comment type="catalytic activity">
    <reaction evidence="7 8">
        <text>tRNA(Arg) + L-arginine + ATP = L-arginyl-tRNA(Arg) + AMP + diphosphate</text>
        <dbReference type="Rhea" id="RHEA:20301"/>
        <dbReference type="Rhea" id="RHEA-COMP:9658"/>
        <dbReference type="Rhea" id="RHEA-COMP:9673"/>
        <dbReference type="ChEBI" id="CHEBI:30616"/>
        <dbReference type="ChEBI" id="CHEBI:32682"/>
        <dbReference type="ChEBI" id="CHEBI:33019"/>
        <dbReference type="ChEBI" id="CHEBI:78442"/>
        <dbReference type="ChEBI" id="CHEBI:78513"/>
        <dbReference type="ChEBI" id="CHEBI:456215"/>
        <dbReference type="EC" id="6.1.1.19"/>
    </reaction>
</comment>
<evidence type="ECO:0000256" key="8">
    <source>
        <dbReference type="HAMAP-Rule" id="MF_00123"/>
    </source>
</evidence>
<dbReference type="PANTHER" id="PTHR11956">
    <property type="entry name" value="ARGINYL-TRNA SYNTHETASE"/>
    <property type="match status" value="1"/>
</dbReference>
<comment type="similarity">
    <text evidence="1 8 9">Belongs to the class-I aminoacyl-tRNA synthetase family.</text>
</comment>
<evidence type="ECO:0000256" key="9">
    <source>
        <dbReference type="RuleBase" id="RU363038"/>
    </source>
</evidence>
<dbReference type="GO" id="GO:0006420">
    <property type="term" value="P:arginyl-tRNA aminoacylation"/>
    <property type="evidence" value="ECO:0007669"/>
    <property type="project" value="UniProtKB-UniRule"/>
</dbReference>
<evidence type="ECO:0000259" key="11">
    <source>
        <dbReference type="SMART" id="SM01016"/>
    </source>
</evidence>
<accession>A0A7X2Z1X5</accession>
<keyword evidence="3 8" id="KW-0547">Nucleotide-binding</keyword>
<evidence type="ECO:0000256" key="2">
    <source>
        <dbReference type="ARBA" id="ARBA00022598"/>
    </source>
</evidence>
<dbReference type="InterPro" id="IPR008909">
    <property type="entry name" value="DALR_anticod-bd"/>
</dbReference>
<dbReference type="SUPFAM" id="SSF47323">
    <property type="entry name" value="Anticodon-binding domain of a subclass of class I aminoacyl-tRNA synthetases"/>
    <property type="match status" value="1"/>
</dbReference>
<name>A0A7X2Z1X5_9BACL</name>
<organism evidence="12 13">
    <name type="scientific">Paenibacillus woosongensis</name>
    <dbReference type="NCBI Taxonomy" id="307580"/>
    <lineage>
        <taxon>Bacteria</taxon>
        <taxon>Bacillati</taxon>
        <taxon>Bacillota</taxon>
        <taxon>Bacilli</taxon>
        <taxon>Bacillales</taxon>
        <taxon>Paenibacillaceae</taxon>
        <taxon>Paenibacillus</taxon>
    </lineage>
</organism>
<dbReference type="SMART" id="SM00836">
    <property type="entry name" value="DALR_1"/>
    <property type="match status" value="1"/>
</dbReference>
<dbReference type="InterPro" id="IPR005148">
    <property type="entry name" value="Arg-tRNA-synth_N"/>
</dbReference>
<dbReference type="InterPro" id="IPR036695">
    <property type="entry name" value="Arg-tRNA-synth_N_sf"/>
</dbReference>
<keyword evidence="5 8" id="KW-0648">Protein biosynthesis</keyword>
<comment type="subcellular location">
    <subcellularLocation>
        <location evidence="8">Cytoplasm</location>
    </subcellularLocation>
</comment>
<feature type="domain" description="Arginyl tRNA synthetase N-terminal" evidence="11">
    <location>
        <begin position="4"/>
        <end position="96"/>
    </location>
</feature>
<dbReference type="GO" id="GO:0005524">
    <property type="term" value="F:ATP binding"/>
    <property type="evidence" value="ECO:0007669"/>
    <property type="project" value="UniProtKB-UniRule"/>
</dbReference>
<dbReference type="GO" id="GO:0004814">
    <property type="term" value="F:arginine-tRNA ligase activity"/>
    <property type="evidence" value="ECO:0007669"/>
    <property type="project" value="UniProtKB-UniRule"/>
</dbReference>
<evidence type="ECO:0000256" key="4">
    <source>
        <dbReference type="ARBA" id="ARBA00022840"/>
    </source>
</evidence>
<keyword evidence="4 8" id="KW-0067">ATP-binding</keyword>
<evidence type="ECO:0000256" key="6">
    <source>
        <dbReference type="ARBA" id="ARBA00023146"/>
    </source>
</evidence>
<dbReference type="Pfam" id="PF03485">
    <property type="entry name" value="Arg_tRNA_synt_N"/>
    <property type="match status" value="1"/>
</dbReference>
<dbReference type="EC" id="6.1.1.19" evidence="8"/>
<proteinExistence type="inferred from homology"/>
<comment type="caution">
    <text evidence="12">The sequence shown here is derived from an EMBL/GenBank/DDBJ whole genome shotgun (WGS) entry which is preliminary data.</text>
</comment>
<keyword evidence="8" id="KW-0963">Cytoplasm</keyword>
<evidence type="ECO:0000313" key="12">
    <source>
        <dbReference type="EMBL" id="MUG46089.1"/>
    </source>
</evidence>
<feature type="domain" description="DALR anticodon binding" evidence="10">
    <location>
        <begin position="508"/>
        <end position="626"/>
    </location>
</feature>
<dbReference type="OrthoDB" id="9805987at2"/>
<dbReference type="EMBL" id="WNZW01000004">
    <property type="protein sequence ID" value="MUG46089.1"/>
    <property type="molecule type" value="Genomic_DNA"/>
</dbReference>
<reference evidence="12 13" key="1">
    <citation type="submission" date="2019-11" db="EMBL/GenBank/DDBJ databases">
        <title>Draft genome sequences of five Paenibacillus species of dairy origin.</title>
        <authorList>
            <person name="Olajide A.M."/>
            <person name="Chen S."/>
            <person name="Lapointe G."/>
        </authorList>
    </citation>
    <scope>NUCLEOTIDE SEQUENCE [LARGE SCALE GENOMIC DNA]</scope>
    <source>
        <strain evidence="12 13">12CR55</strain>
    </source>
</reference>
<keyword evidence="6 8" id="KW-0030">Aminoacyl-tRNA synthetase</keyword>
<dbReference type="Gene3D" id="1.10.730.10">
    <property type="entry name" value="Isoleucyl-tRNA Synthetase, Domain 1"/>
    <property type="match status" value="1"/>
</dbReference>
<comment type="caution">
    <text evidence="8">Lacks conserved residue(s) required for the propagation of feature annotation.</text>
</comment>
<evidence type="ECO:0000256" key="3">
    <source>
        <dbReference type="ARBA" id="ARBA00022741"/>
    </source>
</evidence>
<evidence type="ECO:0000256" key="1">
    <source>
        <dbReference type="ARBA" id="ARBA00005594"/>
    </source>
</evidence>
<dbReference type="FunFam" id="1.10.730.10:FF:000006">
    <property type="entry name" value="Arginyl-tRNA synthetase 2, mitochondrial"/>
    <property type="match status" value="1"/>
</dbReference>
<dbReference type="SUPFAM" id="SSF52374">
    <property type="entry name" value="Nucleotidylyl transferase"/>
    <property type="match status" value="1"/>
</dbReference>
<comment type="subunit">
    <text evidence="8">Monomer.</text>
</comment>
<dbReference type="GO" id="GO:0005737">
    <property type="term" value="C:cytoplasm"/>
    <property type="evidence" value="ECO:0007669"/>
    <property type="project" value="UniProtKB-SubCell"/>
</dbReference>
<evidence type="ECO:0000313" key="13">
    <source>
        <dbReference type="Proteomes" id="UP000447876"/>
    </source>
</evidence>
<dbReference type="RefSeq" id="WP_155611483.1">
    <property type="nucleotide sequence ID" value="NZ_WNZW01000004.1"/>
</dbReference>
<evidence type="ECO:0000256" key="7">
    <source>
        <dbReference type="ARBA" id="ARBA00049339"/>
    </source>
</evidence>
<evidence type="ECO:0000256" key="5">
    <source>
        <dbReference type="ARBA" id="ARBA00022917"/>
    </source>
</evidence>
<gene>
    <name evidence="8 12" type="primary">argS</name>
    <name evidence="12" type="ORF">GNP95_13930</name>
</gene>
<dbReference type="Gene3D" id="3.30.1360.70">
    <property type="entry name" value="Arginyl tRNA synthetase N-terminal domain"/>
    <property type="match status" value="1"/>
</dbReference>
<dbReference type="PANTHER" id="PTHR11956:SF5">
    <property type="entry name" value="ARGININE--TRNA LIGASE, CYTOPLASMIC"/>
    <property type="match status" value="1"/>
</dbReference>
<dbReference type="PRINTS" id="PR01038">
    <property type="entry name" value="TRNASYNTHARG"/>
</dbReference>
<dbReference type="Gene3D" id="3.40.50.620">
    <property type="entry name" value="HUPs"/>
    <property type="match status" value="1"/>
</dbReference>
<dbReference type="InterPro" id="IPR014729">
    <property type="entry name" value="Rossmann-like_a/b/a_fold"/>
</dbReference>
<evidence type="ECO:0000259" key="10">
    <source>
        <dbReference type="SMART" id="SM00836"/>
    </source>
</evidence>
<keyword evidence="2 8" id="KW-0436">Ligase</keyword>
<protein>
    <recommendedName>
        <fullName evidence="8">Arginine--tRNA ligase</fullName>
        <ecNumber evidence="8">6.1.1.19</ecNumber>
    </recommendedName>
    <alternativeName>
        <fullName evidence="8">Arginyl-tRNA synthetase</fullName>
        <shortName evidence="8">ArgRS</shortName>
    </alternativeName>
</protein>
<dbReference type="Pfam" id="PF05746">
    <property type="entry name" value="DALR_1"/>
    <property type="match status" value="1"/>
</dbReference>
<sequence length="626" mass="70385">MLSHWIRGHITNAVQSLCEDLDVVDAKEPIVKIEQPASLEHGDYSSNIAMQLAKALRQPPLQIAELIKAELLQQGNMQNLLSRIEIVPPGFINLYINWEAWMQQEFELPKCSAEKIVIEHTSINPNKSAHIGHLRNSCIGDTLVRLLRRVGYDVEVHNYIDDLGNQLADTVVGLLHIPLSGEHGRFGDYCWDLYAMTNKAYAIHPELAEKRIEVLHDLECGNSNISWVGMLAAERIVREHLEDMSAFGIQYDLLVWESSIVREGFWHSAFQRLQKTSLFYQETEGKLAGCWVLKQSAEDQVQVSMQKAATDHAADKVLVRSNGILTYTAKDIAYHLWKYGLLDKDFAYQKFSGDLWITRSYGIAEKSFGHADSVINVIDYRQEYPQAMVKQALQALGYAKEAENLYHVSYGVVSLSPSSAAELGIDISDGKSSYAMSGRQGIGIKVTELLDIMEGVIENKRTEQSGLSSREIAAAAIRYYLLRFSLQTEVVFDLEQATEISGNTGVYLLYAYARANNVLRKAQERNLQPNRIPVKIISLEPAERALLRHISSWFDTLHNASKELTPNTICSYAYQLAALFNNFYTSCPVLKAESALQPFRIWLTAKAQETLGDALQVLGLPAPSRM</sequence>
<dbReference type="HAMAP" id="MF_00123">
    <property type="entry name" value="Arg_tRNA_synth"/>
    <property type="match status" value="1"/>
</dbReference>
<dbReference type="SMART" id="SM01016">
    <property type="entry name" value="Arg_tRNA_synt_N"/>
    <property type="match status" value="1"/>
</dbReference>
<dbReference type="Proteomes" id="UP000447876">
    <property type="component" value="Unassembled WGS sequence"/>
</dbReference>
<dbReference type="InterPro" id="IPR009080">
    <property type="entry name" value="tRNAsynth_Ia_anticodon-bd"/>
</dbReference>
<dbReference type="InterPro" id="IPR035684">
    <property type="entry name" value="ArgRS_core"/>
</dbReference>